<feature type="transmembrane region" description="Helical" evidence="12">
    <location>
        <begin position="58"/>
        <end position="78"/>
    </location>
</feature>
<protein>
    <recommendedName>
        <fullName evidence="15">Fatty acid desaturase domain-containing protein</fullName>
    </recommendedName>
</protein>
<keyword evidence="3 11" id="KW-0444">Lipid biosynthesis</keyword>
<dbReference type="CDD" id="cd03505">
    <property type="entry name" value="Delta9-FADS-like"/>
    <property type="match status" value="1"/>
</dbReference>
<keyword evidence="6 12" id="KW-1133">Transmembrane helix</keyword>
<comment type="similarity">
    <text evidence="2 11">Belongs to the fatty acid desaturase type 1 family.</text>
</comment>
<comment type="cofactor">
    <cofactor evidence="11">
        <name>Fe(2+)</name>
        <dbReference type="ChEBI" id="CHEBI:29033"/>
    </cofactor>
</comment>
<evidence type="ECO:0000256" key="9">
    <source>
        <dbReference type="ARBA" id="ARBA00023136"/>
    </source>
</evidence>
<evidence type="ECO:0000313" key="13">
    <source>
        <dbReference type="EMBL" id="CAH4001305.1"/>
    </source>
</evidence>
<comment type="domain">
    <text evidence="11">The histidine box domains are involved in binding the catalytic metal ions.</text>
</comment>
<keyword evidence="14" id="KW-1185">Reference proteome</keyword>
<keyword evidence="4 11" id="KW-0812">Transmembrane</keyword>
<gene>
    <name evidence="13" type="ORF">PIBRA_LOCUS2646</name>
</gene>
<evidence type="ECO:0000256" key="2">
    <source>
        <dbReference type="ARBA" id="ARBA00009295"/>
    </source>
</evidence>
<evidence type="ECO:0008006" key="15">
    <source>
        <dbReference type="Google" id="ProtNLM"/>
    </source>
</evidence>
<name>A0A9P0T2H0_PIEBR</name>
<proteinExistence type="inferred from homology"/>
<organism evidence="13 14">
    <name type="scientific">Pieris brassicae</name>
    <name type="common">White butterfly</name>
    <name type="synonym">Large white butterfly</name>
    <dbReference type="NCBI Taxonomy" id="7116"/>
    <lineage>
        <taxon>Eukaryota</taxon>
        <taxon>Metazoa</taxon>
        <taxon>Ecdysozoa</taxon>
        <taxon>Arthropoda</taxon>
        <taxon>Hexapoda</taxon>
        <taxon>Insecta</taxon>
        <taxon>Pterygota</taxon>
        <taxon>Neoptera</taxon>
        <taxon>Endopterygota</taxon>
        <taxon>Lepidoptera</taxon>
        <taxon>Glossata</taxon>
        <taxon>Ditrysia</taxon>
        <taxon>Papilionoidea</taxon>
        <taxon>Pieridae</taxon>
        <taxon>Pierinae</taxon>
        <taxon>Pieris</taxon>
    </lineage>
</organism>
<evidence type="ECO:0000256" key="12">
    <source>
        <dbReference type="SAM" id="Phobius"/>
    </source>
</evidence>
<dbReference type="GO" id="GO:0004768">
    <property type="term" value="F:stearoyl-CoA 9-desaturase activity"/>
    <property type="evidence" value="ECO:0007669"/>
    <property type="project" value="TreeGrafter"/>
</dbReference>
<reference evidence="13" key="1">
    <citation type="submission" date="2022-05" db="EMBL/GenBank/DDBJ databases">
        <authorList>
            <person name="Okamura Y."/>
        </authorList>
    </citation>
    <scope>NUCLEOTIDE SEQUENCE</scope>
</reference>
<feature type="transmembrane region" description="Helical" evidence="12">
    <location>
        <begin position="29"/>
        <end position="51"/>
    </location>
</feature>
<evidence type="ECO:0000256" key="6">
    <source>
        <dbReference type="ARBA" id="ARBA00022989"/>
    </source>
</evidence>
<dbReference type="Proteomes" id="UP001152562">
    <property type="component" value="Unassembled WGS sequence"/>
</dbReference>
<evidence type="ECO:0000256" key="8">
    <source>
        <dbReference type="ARBA" id="ARBA00023098"/>
    </source>
</evidence>
<evidence type="ECO:0000256" key="1">
    <source>
        <dbReference type="ARBA" id="ARBA00004141"/>
    </source>
</evidence>
<dbReference type="GO" id="GO:0006636">
    <property type="term" value="P:unsaturated fatty acid biosynthetic process"/>
    <property type="evidence" value="ECO:0007669"/>
    <property type="project" value="TreeGrafter"/>
</dbReference>
<evidence type="ECO:0000256" key="3">
    <source>
        <dbReference type="ARBA" id="ARBA00022516"/>
    </source>
</evidence>
<comment type="subcellular location">
    <subcellularLocation>
        <location evidence="1">Membrane</location>
        <topology evidence="1">Multi-pass membrane protein</topology>
    </subcellularLocation>
</comment>
<accession>A0A9P0T2H0</accession>
<dbReference type="PANTHER" id="PTHR11351">
    <property type="entry name" value="ACYL-COA DESATURASE"/>
    <property type="match status" value="1"/>
</dbReference>
<dbReference type="InterPro" id="IPR015876">
    <property type="entry name" value="Acyl-CoA_DS"/>
</dbReference>
<evidence type="ECO:0000256" key="11">
    <source>
        <dbReference type="RuleBase" id="RU000581"/>
    </source>
</evidence>
<evidence type="ECO:0000256" key="7">
    <source>
        <dbReference type="ARBA" id="ARBA00023002"/>
    </source>
</evidence>
<keyword evidence="10 11" id="KW-0275">Fatty acid biosynthesis</keyword>
<evidence type="ECO:0000256" key="5">
    <source>
        <dbReference type="ARBA" id="ARBA00022832"/>
    </source>
</evidence>
<dbReference type="GO" id="GO:0005789">
    <property type="term" value="C:endoplasmic reticulum membrane"/>
    <property type="evidence" value="ECO:0007669"/>
    <property type="project" value="TreeGrafter"/>
</dbReference>
<dbReference type="EMBL" id="CALOZG010000003">
    <property type="protein sequence ID" value="CAH4001305.1"/>
    <property type="molecule type" value="Genomic_DNA"/>
</dbReference>
<keyword evidence="9 12" id="KW-0472">Membrane</keyword>
<keyword evidence="8" id="KW-0443">Lipid metabolism</keyword>
<feature type="transmembrane region" description="Helical" evidence="12">
    <location>
        <begin position="90"/>
        <end position="112"/>
    </location>
</feature>
<evidence type="ECO:0000256" key="10">
    <source>
        <dbReference type="ARBA" id="ARBA00023160"/>
    </source>
</evidence>
<dbReference type="AlphaFoldDB" id="A0A9P0T2H0"/>
<dbReference type="PANTHER" id="PTHR11351:SF31">
    <property type="entry name" value="DESATURASE 1, ISOFORM A-RELATED"/>
    <property type="match status" value="1"/>
</dbReference>
<keyword evidence="5" id="KW-0276">Fatty acid metabolism</keyword>
<sequence length="230" mass="26415">MTLNVEETTWEPSDVVGVPKVQPWKYVVVYGRVVTFGLLQIAAVYGLYLAVTCAYWKTLIFNNIIQLMAAIGISAGNHRLWSHRAYKAKWPLQIILMIFTSMTYQFSIINWVRDHRLHHKYTDTDADPYNASRGLFFSHIGWLLVRKHPDVKKYGKNIDMIDIYGNPVLRFQKKSAELGNSTLNVSTWFIDLSAIIGLAYDLRTAPPNVIKSRKERTGDGTDLWGYNKTQ</sequence>
<dbReference type="GO" id="GO:0005506">
    <property type="term" value="F:iron ion binding"/>
    <property type="evidence" value="ECO:0007669"/>
    <property type="project" value="TreeGrafter"/>
</dbReference>
<evidence type="ECO:0000256" key="4">
    <source>
        <dbReference type="ARBA" id="ARBA00022692"/>
    </source>
</evidence>
<keyword evidence="7 11" id="KW-0560">Oxidoreductase</keyword>
<dbReference type="PRINTS" id="PR00075">
    <property type="entry name" value="FACDDSATRASE"/>
</dbReference>
<comment type="caution">
    <text evidence="13">The sequence shown here is derived from an EMBL/GenBank/DDBJ whole genome shotgun (WGS) entry which is preliminary data.</text>
</comment>
<evidence type="ECO:0000313" key="14">
    <source>
        <dbReference type="Proteomes" id="UP001152562"/>
    </source>
</evidence>